<gene>
    <name evidence="5" type="ORF">SAMN06296020_10333</name>
</gene>
<dbReference type="Gene3D" id="1.10.150.770">
    <property type="match status" value="1"/>
</dbReference>
<name>A0AA45WUG7_9CLOT</name>
<dbReference type="Gene3D" id="3.30.450.330">
    <property type="match status" value="1"/>
</dbReference>
<dbReference type="InterPro" id="IPR012338">
    <property type="entry name" value="Beta-lactam/transpept-like"/>
</dbReference>
<dbReference type="Pfam" id="PF00905">
    <property type="entry name" value="Transpeptidase"/>
    <property type="match status" value="1"/>
</dbReference>
<keyword evidence="3" id="KW-0472">Membrane</keyword>
<evidence type="ECO:0000256" key="1">
    <source>
        <dbReference type="ARBA" id="ARBA00004370"/>
    </source>
</evidence>
<evidence type="ECO:0000259" key="4">
    <source>
        <dbReference type="PROSITE" id="PS51178"/>
    </source>
</evidence>
<dbReference type="AlphaFoldDB" id="A0AA45WUG7"/>
<dbReference type="PANTHER" id="PTHR30627">
    <property type="entry name" value="PEPTIDOGLYCAN D,D-TRANSPEPTIDASE"/>
    <property type="match status" value="1"/>
</dbReference>
<dbReference type="Gene3D" id="3.40.710.10">
    <property type="entry name" value="DD-peptidase/beta-lactamase superfamily"/>
    <property type="match status" value="1"/>
</dbReference>
<dbReference type="InterPro" id="IPR005543">
    <property type="entry name" value="PASTA_dom"/>
</dbReference>
<dbReference type="InterPro" id="IPR050515">
    <property type="entry name" value="Beta-lactam/transpept"/>
</dbReference>
<reference evidence="5" key="1">
    <citation type="submission" date="2017-05" db="EMBL/GenBank/DDBJ databases">
        <authorList>
            <person name="Varghese N."/>
            <person name="Submissions S."/>
        </authorList>
    </citation>
    <scope>NUCLEOTIDE SEQUENCE</scope>
    <source>
        <strain evidence="5">Su22</strain>
    </source>
</reference>
<dbReference type="GO" id="GO:0071555">
    <property type="term" value="P:cell wall organization"/>
    <property type="evidence" value="ECO:0007669"/>
    <property type="project" value="TreeGrafter"/>
</dbReference>
<dbReference type="SMART" id="SM00740">
    <property type="entry name" value="PASTA"/>
    <property type="match status" value="2"/>
</dbReference>
<sequence>MNRRMESSRKRLLFLHMLVSLLLFVLVLRLGWLQIVEGEKYQSIANRQQTSDIVVPSKRGTIYDRNGKELAITTVKNRIWANPYLIDEPVETASQLSEILHMDEEDLLERLTRENTTLVSLARRVDDSVVQQMRDLGVRGIWFVDDNERMYPYGNFASFVLGHTNVDGQGIAGIEQRYEKELAGIAGRSIVNIDGARRQLPFHVEKHFPPVNGADLVLTIDEVIQHYTERAVNQAWQEHNAERVIAIVMEVKTGEILSLGIKPDYDPNQPRVHLQEAEQEQLVSMTQEEQMERWFEMWRNPAFQEVYEPGSVFKVVTAAAALEENLATPSTKFYSTGTIDVAGTTIRSWRWYNPFGEQTFKEAVQNSDNPVFVQLAQQMGKESLYRHLFEAGITRPTGVDYPGEVSSFMYSLPQVGPVELATISFGQGISITPIQMMVSAVATINDGNVMRPRLVRELRNEKGELIERFEPEVIRQAFSAETSKQMRDILESVVAEGSGNRAAVQGYRIGGKTGTAQKVMPGGYQKGKYIASFFGFFPADDPELALLVIIDEPRGAAYYGGEIAAPVAGEIFREVIRYKEYKPAYQETEMDAPPVVEVIVPEVRDMTVAEGERLLRENLLVMQVETQSSLGDQAIIADLFPKPGTTVPAYSNVILYTGYDSGTSSLVMVPDLSGKTIREVNTILSARDLKLKITGSGLAKEQVPEAGTLLEPGSLVNVHFAP</sequence>
<evidence type="ECO:0000256" key="3">
    <source>
        <dbReference type="ARBA" id="ARBA00023136"/>
    </source>
</evidence>
<comment type="caution">
    <text evidence="5">The sequence shown here is derived from an EMBL/GenBank/DDBJ whole genome shotgun (WGS) entry which is preliminary data.</text>
</comment>
<dbReference type="CDD" id="cd06575">
    <property type="entry name" value="PASTA_Pbp2x-like_2"/>
    <property type="match status" value="1"/>
</dbReference>
<proteinExistence type="inferred from homology"/>
<dbReference type="InterPro" id="IPR036138">
    <property type="entry name" value="PBP_dimer_sf"/>
</dbReference>
<dbReference type="GO" id="GO:0005886">
    <property type="term" value="C:plasma membrane"/>
    <property type="evidence" value="ECO:0007669"/>
    <property type="project" value="TreeGrafter"/>
</dbReference>
<dbReference type="InterPro" id="IPR001460">
    <property type="entry name" value="PCN-bd_Tpept"/>
</dbReference>
<dbReference type="PANTHER" id="PTHR30627:SF1">
    <property type="entry name" value="PEPTIDOGLYCAN D,D-TRANSPEPTIDASE FTSI"/>
    <property type="match status" value="1"/>
</dbReference>
<dbReference type="Pfam" id="PF03717">
    <property type="entry name" value="PBP_dimer"/>
    <property type="match status" value="1"/>
</dbReference>
<dbReference type="InterPro" id="IPR005311">
    <property type="entry name" value="PBP_dimer"/>
</dbReference>
<protein>
    <submittedName>
        <fullName evidence="5">Stage V sporulation protein D (Sporulation-specific penicillin-binding protein)</fullName>
    </submittedName>
</protein>
<comment type="subcellular location">
    <subcellularLocation>
        <location evidence="1">Membrane</location>
    </subcellularLocation>
</comment>
<dbReference type="Pfam" id="PF03793">
    <property type="entry name" value="PASTA"/>
    <property type="match status" value="2"/>
</dbReference>
<dbReference type="PROSITE" id="PS51178">
    <property type="entry name" value="PASTA"/>
    <property type="match status" value="2"/>
</dbReference>
<feature type="domain" description="PASTA" evidence="4">
    <location>
        <begin position="592"/>
        <end position="659"/>
    </location>
</feature>
<dbReference type="SUPFAM" id="SSF54184">
    <property type="entry name" value="Penicillin-binding protein 2x (pbp-2x), c-terminal domain"/>
    <property type="match status" value="1"/>
</dbReference>
<dbReference type="SUPFAM" id="SSF56601">
    <property type="entry name" value="beta-lactamase/transpeptidase-like"/>
    <property type="match status" value="1"/>
</dbReference>
<dbReference type="Proteomes" id="UP001158066">
    <property type="component" value="Unassembled WGS sequence"/>
</dbReference>
<evidence type="ECO:0000313" key="5">
    <source>
        <dbReference type="EMBL" id="SMP46620.1"/>
    </source>
</evidence>
<comment type="similarity">
    <text evidence="2">Belongs to the transpeptidase family.</text>
</comment>
<dbReference type="Gene3D" id="3.90.1310.10">
    <property type="entry name" value="Penicillin-binding protein 2a (Domain 2)"/>
    <property type="match status" value="1"/>
</dbReference>
<keyword evidence="6" id="KW-1185">Reference proteome</keyword>
<dbReference type="GO" id="GO:0008658">
    <property type="term" value="F:penicillin binding"/>
    <property type="evidence" value="ECO:0007669"/>
    <property type="project" value="InterPro"/>
</dbReference>
<feature type="domain" description="PASTA" evidence="4">
    <location>
        <begin position="663"/>
        <end position="722"/>
    </location>
</feature>
<accession>A0AA45WUG7</accession>
<evidence type="ECO:0000313" key="6">
    <source>
        <dbReference type="Proteomes" id="UP001158066"/>
    </source>
</evidence>
<evidence type="ECO:0000256" key="2">
    <source>
        <dbReference type="ARBA" id="ARBA00007171"/>
    </source>
</evidence>
<dbReference type="EMBL" id="FXUF01000003">
    <property type="protein sequence ID" value="SMP46620.1"/>
    <property type="molecule type" value="Genomic_DNA"/>
</dbReference>
<organism evidence="5 6">
    <name type="scientific">Anoxynatronum buryatiense</name>
    <dbReference type="NCBI Taxonomy" id="489973"/>
    <lineage>
        <taxon>Bacteria</taxon>
        <taxon>Bacillati</taxon>
        <taxon>Bacillota</taxon>
        <taxon>Clostridia</taxon>
        <taxon>Eubacteriales</taxon>
        <taxon>Clostridiaceae</taxon>
        <taxon>Anoxynatronum</taxon>
    </lineage>
</organism>
<dbReference type="SUPFAM" id="SSF56519">
    <property type="entry name" value="Penicillin binding protein dimerisation domain"/>
    <property type="match status" value="1"/>
</dbReference>